<keyword evidence="3" id="KW-1185">Reference proteome</keyword>
<dbReference type="Proteomes" id="UP000324222">
    <property type="component" value="Unassembled WGS sequence"/>
</dbReference>
<proteinExistence type="predicted"/>
<evidence type="ECO:0000313" key="3">
    <source>
        <dbReference type="Proteomes" id="UP000324222"/>
    </source>
</evidence>
<name>A0A5B7D0E1_PORTR</name>
<sequence>MWVKPHLRHQGEAESRVTPNFTLSSRRLQTDLANYMPPSPFLRPRHKLPFRRRNRDTWWWEARLISDVTGATIPEAAAARMSEDARGAPGIGLFFVAIVVTTRLRNMTWRRGETRKSHVSEEEDGVARVNERGEC</sequence>
<gene>
    <name evidence="2" type="ORF">E2C01_006708</name>
</gene>
<feature type="region of interest" description="Disordered" evidence="1">
    <location>
        <begin position="112"/>
        <end position="135"/>
    </location>
</feature>
<accession>A0A5B7D0E1</accession>
<protein>
    <submittedName>
        <fullName evidence="2">Uncharacterized protein</fullName>
    </submittedName>
</protein>
<evidence type="ECO:0000313" key="2">
    <source>
        <dbReference type="EMBL" id="MPC13956.1"/>
    </source>
</evidence>
<organism evidence="2 3">
    <name type="scientific">Portunus trituberculatus</name>
    <name type="common">Swimming crab</name>
    <name type="synonym">Neptunus trituberculatus</name>
    <dbReference type="NCBI Taxonomy" id="210409"/>
    <lineage>
        <taxon>Eukaryota</taxon>
        <taxon>Metazoa</taxon>
        <taxon>Ecdysozoa</taxon>
        <taxon>Arthropoda</taxon>
        <taxon>Crustacea</taxon>
        <taxon>Multicrustacea</taxon>
        <taxon>Malacostraca</taxon>
        <taxon>Eumalacostraca</taxon>
        <taxon>Eucarida</taxon>
        <taxon>Decapoda</taxon>
        <taxon>Pleocyemata</taxon>
        <taxon>Brachyura</taxon>
        <taxon>Eubrachyura</taxon>
        <taxon>Portunoidea</taxon>
        <taxon>Portunidae</taxon>
        <taxon>Portuninae</taxon>
        <taxon>Portunus</taxon>
    </lineage>
</organism>
<evidence type="ECO:0000256" key="1">
    <source>
        <dbReference type="SAM" id="MobiDB-lite"/>
    </source>
</evidence>
<dbReference type="AlphaFoldDB" id="A0A5B7D0E1"/>
<comment type="caution">
    <text evidence="2">The sequence shown here is derived from an EMBL/GenBank/DDBJ whole genome shotgun (WGS) entry which is preliminary data.</text>
</comment>
<dbReference type="EMBL" id="VSRR010000319">
    <property type="protein sequence ID" value="MPC13956.1"/>
    <property type="molecule type" value="Genomic_DNA"/>
</dbReference>
<reference evidence="2 3" key="1">
    <citation type="submission" date="2019-05" db="EMBL/GenBank/DDBJ databases">
        <title>Another draft genome of Portunus trituberculatus and its Hox gene families provides insights of decapod evolution.</title>
        <authorList>
            <person name="Jeong J.-H."/>
            <person name="Song I."/>
            <person name="Kim S."/>
            <person name="Choi T."/>
            <person name="Kim D."/>
            <person name="Ryu S."/>
            <person name="Kim W."/>
        </authorList>
    </citation>
    <scope>NUCLEOTIDE SEQUENCE [LARGE SCALE GENOMIC DNA]</scope>
    <source>
        <tissue evidence="2">Muscle</tissue>
    </source>
</reference>